<dbReference type="CDD" id="cd00081">
    <property type="entry name" value="Hint"/>
    <property type="match status" value="2"/>
</dbReference>
<dbReference type="PANTHER" id="PTHR11669">
    <property type="entry name" value="REPLICATION FACTOR C / DNA POLYMERASE III GAMMA-TAU SUBUNIT"/>
    <property type="match status" value="1"/>
</dbReference>
<evidence type="ECO:0000256" key="3">
    <source>
        <dbReference type="ARBA" id="ARBA00022679"/>
    </source>
</evidence>
<dbReference type="PRINTS" id="PR00379">
    <property type="entry name" value="INTEIN"/>
</dbReference>
<dbReference type="Gene3D" id="2.170.16.10">
    <property type="entry name" value="Hedgehog/Intein (Hint) domain"/>
    <property type="match status" value="2"/>
</dbReference>
<keyword evidence="13" id="KW-0175">Coiled coil</keyword>
<dbReference type="Pfam" id="PF22608">
    <property type="entry name" value="DNAX_ATPase_lid"/>
    <property type="match status" value="1"/>
</dbReference>
<dbReference type="EC" id="2.7.7.7" evidence="2"/>
<keyword evidence="11" id="KW-0239">DNA-directed DNA polymerase</keyword>
<evidence type="ECO:0000256" key="4">
    <source>
        <dbReference type="ARBA" id="ARBA00022695"/>
    </source>
</evidence>
<keyword evidence="3 19" id="KW-0808">Transferase</keyword>
<dbReference type="NCBIfam" id="TIGR01445">
    <property type="entry name" value="intein_Nterm"/>
    <property type="match status" value="1"/>
</dbReference>
<dbReference type="SUPFAM" id="SSF52540">
    <property type="entry name" value="P-loop containing nucleoside triphosphate hydrolases"/>
    <property type="match status" value="2"/>
</dbReference>
<dbReference type="InterPro" id="IPR003586">
    <property type="entry name" value="Hint_dom_C"/>
</dbReference>
<evidence type="ECO:0000256" key="8">
    <source>
        <dbReference type="ARBA" id="ARBA00022813"/>
    </source>
</evidence>
<keyword evidence="7" id="KW-0547">Nucleotide-binding</keyword>
<feature type="domain" description="AAA+ ATPase" evidence="18">
    <location>
        <begin position="37"/>
        <end position="223"/>
    </location>
</feature>
<dbReference type="RefSeq" id="WP_190471969.1">
    <property type="nucleotide sequence ID" value="NZ_JACJSG010000014.1"/>
</dbReference>
<dbReference type="InterPro" id="IPR054506">
    <property type="entry name" value="DnaA_N-like_STI"/>
</dbReference>
<dbReference type="Proteomes" id="UP000661112">
    <property type="component" value="Unassembled WGS sequence"/>
</dbReference>
<evidence type="ECO:0000259" key="18">
    <source>
        <dbReference type="SMART" id="SM00382"/>
    </source>
</evidence>
<evidence type="ECO:0000256" key="12">
    <source>
        <dbReference type="ARBA" id="ARBA00023000"/>
    </source>
</evidence>
<dbReference type="SMART" id="SM00306">
    <property type="entry name" value="HintN"/>
    <property type="match status" value="1"/>
</dbReference>
<dbReference type="CDD" id="cd00009">
    <property type="entry name" value="AAA"/>
    <property type="match status" value="1"/>
</dbReference>
<dbReference type="SMART" id="SM00305">
    <property type="entry name" value="HintC"/>
    <property type="match status" value="1"/>
</dbReference>
<evidence type="ECO:0000256" key="6">
    <source>
        <dbReference type="ARBA" id="ARBA00022723"/>
    </source>
</evidence>
<feature type="compositionally biased region" description="Polar residues" evidence="15">
    <location>
        <begin position="847"/>
        <end position="875"/>
    </location>
</feature>
<feature type="region of interest" description="Disordered" evidence="15">
    <location>
        <begin position="804"/>
        <end position="875"/>
    </location>
</feature>
<reference evidence="19 20" key="1">
    <citation type="journal article" date="2020" name="ISME J.">
        <title>Comparative genomics reveals insights into cyanobacterial evolution and habitat adaptation.</title>
        <authorList>
            <person name="Chen M.Y."/>
            <person name="Teng W.K."/>
            <person name="Zhao L."/>
            <person name="Hu C.X."/>
            <person name="Zhou Y.K."/>
            <person name="Han B.P."/>
            <person name="Song L.R."/>
            <person name="Shu W.S."/>
        </authorList>
    </citation>
    <scope>NUCLEOTIDE SEQUENCE [LARGE SCALE GENOMIC DNA]</scope>
    <source>
        <strain evidence="19 20">FACHB-119</strain>
    </source>
</reference>
<keyword evidence="5" id="KW-0235">DNA replication</keyword>
<feature type="compositionally biased region" description="Low complexity" evidence="15">
    <location>
        <begin position="971"/>
        <end position="985"/>
    </location>
</feature>
<feature type="domain" description="Hint" evidence="16">
    <location>
        <begin position="520"/>
        <end position="565"/>
    </location>
</feature>
<keyword evidence="6" id="KW-0479">Metal-binding</keyword>
<dbReference type="NCBIfam" id="TIGR02397">
    <property type="entry name" value="dnaX_nterm"/>
    <property type="match status" value="1"/>
</dbReference>
<gene>
    <name evidence="19" type="primary">dnaX</name>
    <name evidence="19" type="ORF">H6G83_12180</name>
</gene>
<evidence type="ECO:0000256" key="9">
    <source>
        <dbReference type="ARBA" id="ARBA00022833"/>
    </source>
</evidence>
<dbReference type="SMART" id="SM00382">
    <property type="entry name" value="AAA"/>
    <property type="match status" value="1"/>
</dbReference>
<comment type="caution">
    <text evidence="19">The sequence shown here is derived from an EMBL/GenBank/DDBJ whole genome shotgun (WGS) entry which is preliminary data.</text>
</comment>
<evidence type="ECO:0000256" key="1">
    <source>
        <dbReference type="ARBA" id="ARBA00006360"/>
    </source>
</evidence>
<evidence type="ECO:0000256" key="2">
    <source>
        <dbReference type="ARBA" id="ARBA00012417"/>
    </source>
</evidence>
<feature type="compositionally biased region" description="Acidic residues" evidence="15">
    <location>
        <begin position="1081"/>
        <end position="1090"/>
    </location>
</feature>
<evidence type="ECO:0000256" key="13">
    <source>
        <dbReference type="ARBA" id="ARBA00023054"/>
    </source>
</evidence>
<feature type="compositionally biased region" description="Pro residues" evidence="15">
    <location>
        <begin position="1004"/>
        <end position="1022"/>
    </location>
</feature>
<keyword evidence="9" id="KW-0862">Zinc</keyword>
<evidence type="ECO:0000259" key="16">
    <source>
        <dbReference type="SMART" id="SM00305"/>
    </source>
</evidence>
<evidence type="ECO:0000256" key="14">
    <source>
        <dbReference type="ARBA" id="ARBA00049244"/>
    </source>
</evidence>
<dbReference type="PROSITE" id="PS50817">
    <property type="entry name" value="INTEIN_N_TER"/>
    <property type="match status" value="1"/>
</dbReference>
<dbReference type="Gene3D" id="1.10.8.60">
    <property type="match status" value="1"/>
</dbReference>
<dbReference type="CDD" id="cd18137">
    <property type="entry name" value="HLD_clamp_pol_III_gamma_tau"/>
    <property type="match status" value="1"/>
</dbReference>
<protein>
    <recommendedName>
        <fullName evidence="2">DNA-directed DNA polymerase</fullName>
        <ecNumber evidence="2">2.7.7.7</ecNumber>
    </recommendedName>
</protein>
<comment type="similarity">
    <text evidence="1">Belongs to the DnaX/STICHEL family.</text>
</comment>
<dbReference type="InterPro" id="IPR003593">
    <property type="entry name" value="AAA+_ATPase"/>
</dbReference>
<dbReference type="PANTHER" id="PTHR11669:SF0">
    <property type="entry name" value="PROTEIN STICHEL-LIKE 2"/>
    <property type="match status" value="1"/>
</dbReference>
<dbReference type="SUPFAM" id="SSF48019">
    <property type="entry name" value="post-AAA+ oligomerization domain-like"/>
    <property type="match status" value="1"/>
</dbReference>
<accession>A0ABR8D2J9</accession>
<feature type="domain" description="Hint" evidence="17">
    <location>
        <begin position="128"/>
        <end position="222"/>
    </location>
</feature>
<comment type="catalytic activity">
    <reaction evidence="14">
        <text>DNA(n) + a 2'-deoxyribonucleoside 5'-triphosphate = DNA(n+1) + diphosphate</text>
        <dbReference type="Rhea" id="RHEA:22508"/>
        <dbReference type="Rhea" id="RHEA-COMP:17339"/>
        <dbReference type="Rhea" id="RHEA-COMP:17340"/>
        <dbReference type="ChEBI" id="CHEBI:33019"/>
        <dbReference type="ChEBI" id="CHEBI:61560"/>
        <dbReference type="ChEBI" id="CHEBI:173112"/>
        <dbReference type="EC" id="2.7.7.7"/>
    </reaction>
</comment>
<feature type="compositionally biased region" description="Polar residues" evidence="15">
    <location>
        <begin position="804"/>
        <end position="814"/>
    </location>
</feature>
<evidence type="ECO:0000256" key="11">
    <source>
        <dbReference type="ARBA" id="ARBA00022932"/>
    </source>
</evidence>
<organism evidence="19 20">
    <name type="scientific">Anabaena azotica FACHB-119</name>
    <dbReference type="NCBI Taxonomy" id="947527"/>
    <lineage>
        <taxon>Bacteria</taxon>
        <taxon>Bacillati</taxon>
        <taxon>Cyanobacteriota</taxon>
        <taxon>Cyanophyceae</taxon>
        <taxon>Nostocales</taxon>
        <taxon>Nostocaceae</taxon>
        <taxon>Anabaena</taxon>
        <taxon>Anabaena azotica</taxon>
    </lineage>
</organism>
<dbReference type="InterPro" id="IPR050238">
    <property type="entry name" value="DNA_Rep/Repair_Clamp_Loader"/>
</dbReference>
<keyword evidence="12" id="KW-0651">Protein splicing</keyword>
<keyword evidence="8" id="KW-0068">Autocatalytic cleavage</keyword>
<evidence type="ECO:0000256" key="5">
    <source>
        <dbReference type="ARBA" id="ARBA00022705"/>
    </source>
</evidence>
<dbReference type="InterPro" id="IPR022754">
    <property type="entry name" value="DNA_pol_III_gamma-3"/>
</dbReference>
<keyword evidence="10" id="KW-0067">ATP-binding</keyword>
<dbReference type="NCBIfam" id="TIGR01443">
    <property type="entry name" value="intein_Cterm"/>
    <property type="match status" value="1"/>
</dbReference>
<dbReference type="InterPro" id="IPR030934">
    <property type="entry name" value="Intein_C"/>
</dbReference>
<evidence type="ECO:0000313" key="19">
    <source>
        <dbReference type="EMBL" id="MBD2501347.1"/>
    </source>
</evidence>
<dbReference type="Pfam" id="PF13177">
    <property type="entry name" value="DNA_pol3_delta2"/>
    <property type="match status" value="2"/>
</dbReference>
<dbReference type="Pfam" id="PF12169">
    <property type="entry name" value="DNA_pol3_gamma3"/>
    <property type="match status" value="1"/>
</dbReference>
<sequence length="1090" mass="121246">MSYEPLHHKYRPKSFAELVGQEAIATTLTNAIRTAKIAPAYLFTGPRGTGKTSSARILAKSLNCLKSDKPTAEPCGVCDVCQGITKGYSLDVIEIDAASNTGVDNIRELIEKAQFAPVQCRYKVYVVDECLTGDTLVLTSDGLMRIDDPTIKGKQVLSYNDSLQKWEFKKVVRWLDQGEREVLVIQTTNRKIRCTGNHLIRTDQGWIPAKNVKEGVKILSPVNVDVATSSTSLVRMDGYGDLCQDTSSRAILTDKNLITWNPFFNKLNYSVPCVAADVEKNLIFQAFYKQKAKELRAYSPIGKDTRTRKDTEFGLSAPKTLLPLLKFCNQKHWGLSTEHYWGTAQLFTLTNTADSPDWLGHTRTTKGNGRSTRQNAYKVYDQSKNFHLIKDTVKTPLPVKHFAIPNLEMYSTSFMGIETKKPSLNCGSIKFPQKDLLGGTWMMAHLVLHHKGVHRFNYIQKDSLPKKITFLPVGLQKLDTQQRQNFTPGVEQASNITISGWEQTPVENGWQTCINIQYPQWTTNLEEVESVRLGGVERVYDIEVEDNHNFVANGLLVHNCHMLSSAAFNALLKTLEEPPKHVVFVLATTDPQRVLPTIISRCQRFDFRRIQIEAMVKHLSAIASKENINISHEAVTLVAQLSQGGLRDAESLLDQLALLPNEVTPDKVWDLVGSVSERDLLMLLFAIAEDKPEVVLDCTRQILDRGREPLTILQNLAAFYRDLLIAKTAPNRHDLVACTGQTWKSLVESAQSLDMSKILLGQKHLQEAELQIKNTTQPRLWLEVTLLGLLPSANIQPTAIITPQQYRTQSAQTVPQKPAAQNPPPQYTPSTPSSTNQPEPNHRPVSPTAQEVNSTPLTTAETKAPPQNTVQPTSPVTEQVIDTGELDLAQIWQLVLNNVHLPPTHALLKQMCYLIEFEGAIARIGVKPIWYDKLKSDLPIITAVFQQTFHREVQITLEKDNTSNTSTVKKAPPATNNNGNGHNAASTVKQPPAPTHNNGKSATSPPPQPTTPPPAPKTPPTPANTAGVKQPQPTPNKAPLPEWETDEVARAAQRLAKYFDGQIIRFTDDGEGLSELATSEWTDEADLEDE</sequence>
<evidence type="ECO:0000256" key="7">
    <source>
        <dbReference type="ARBA" id="ARBA00022741"/>
    </source>
</evidence>
<evidence type="ECO:0000313" key="20">
    <source>
        <dbReference type="Proteomes" id="UP000661112"/>
    </source>
</evidence>
<dbReference type="SUPFAM" id="SSF51294">
    <property type="entry name" value="Hedgehog/intein (Hint) domain"/>
    <property type="match status" value="1"/>
</dbReference>
<keyword evidence="20" id="KW-1185">Reference proteome</keyword>
<proteinExistence type="inferred from homology"/>
<dbReference type="InterPro" id="IPR036844">
    <property type="entry name" value="Hint_dom_sf"/>
</dbReference>
<feature type="region of interest" description="Disordered" evidence="15">
    <location>
        <begin position="960"/>
        <end position="1047"/>
    </location>
</feature>
<name>A0ABR8D2J9_9NOST</name>
<dbReference type="InterPro" id="IPR012763">
    <property type="entry name" value="DNA_pol_III_sug/sutau_N"/>
</dbReference>
<feature type="region of interest" description="Disordered" evidence="15">
    <location>
        <begin position="1070"/>
        <end position="1090"/>
    </location>
</feature>
<dbReference type="GO" id="GO:0003887">
    <property type="term" value="F:DNA-directed DNA polymerase activity"/>
    <property type="evidence" value="ECO:0007669"/>
    <property type="project" value="UniProtKB-EC"/>
</dbReference>
<evidence type="ECO:0000259" key="17">
    <source>
        <dbReference type="SMART" id="SM00306"/>
    </source>
</evidence>
<dbReference type="Pfam" id="PF23007">
    <property type="entry name" value="DnaA_N-like_STI"/>
    <property type="match status" value="1"/>
</dbReference>
<dbReference type="EMBL" id="JACJSG010000014">
    <property type="protein sequence ID" value="MBD2501347.1"/>
    <property type="molecule type" value="Genomic_DNA"/>
</dbReference>
<dbReference type="InterPro" id="IPR027417">
    <property type="entry name" value="P-loop_NTPase"/>
</dbReference>
<keyword evidence="4 19" id="KW-0548">Nucleotidyltransferase</keyword>
<feature type="compositionally biased region" description="Low complexity" evidence="15">
    <location>
        <begin position="828"/>
        <end position="839"/>
    </location>
</feature>
<dbReference type="InterPro" id="IPR003587">
    <property type="entry name" value="Hint_dom_N"/>
</dbReference>
<dbReference type="PROSITE" id="PS50818">
    <property type="entry name" value="INTEIN_C_TER"/>
    <property type="match status" value="1"/>
</dbReference>
<dbReference type="InterPro" id="IPR008921">
    <property type="entry name" value="DNA_pol3_clamp-load_cplx_C"/>
</dbReference>
<evidence type="ECO:0000256" key="15">
    <source>
        <dbReference type="SAM" id="MobiDB-lite"/>
    </source>
</evidence>
<dbReference type="Gene3D" id="3.40.50.300">
    <property type="entry name" value="P-loop containing nucleotide triphosphate hydrolases"/>
    <property type="match status" value="2"/>
</dbReference>
<dbReference type="InterPro" id="IPR006142">
    <property type="entry name" value="INTEIN"/>
</dbReference>
<dbReference type="Gene3D" id="1.20.272.10">
    <property type="match status" value="1"/>
</dbReference>
<dbReference type="InterPro" id="IPR006141">
    <property type="entry name" value="Intein_N"/>
</dbReference>
<evidence type="ECO:0000256" key="10">
    <source>
        <dbReference type="ARBA" id="ARBA00022840"/>
    </source>
</evidence>
<dbReference type="InterPro" id="IPR045085">
    <property type="entry name" value="HLD_clamp_pol_III_gamma_tau"/>
</dbReference>